<evidence type="ECO:0000256" key="1">
    <source>
        <dbReference type="ARBA" id="ARBA00007361"/>
    </source>
</evidence>
<keyword evidence="4" id="KW-1185">Reference proteome</keyword>
<dbReference type="InterPro" id="IPR004038">
    <property type="entry name" value="Ribosomal_eL8/eL30/eS12/Gad45"/>
</dbReference>
<feature type="domain" description="Ribosomal protein eL8/eL30/eS12/Gadd45" evidence="2">
    <location>
        <begin position="25"/>
        <end position="97"/>
    </location>
</feature>
<name>A0A8S3ZZE8_9EUPU</name>
<dbReference type="OrthoDB" id="5976967at2759"/>
<dbReference type="EMBL" id="CAJHNH020005124">
    <property type="protein sequence ID" value="CAG5132166.1"/>
    <property type="molecule type" value="Genomic_DNA"/>
</dbReference>
<accession>A0A8S3ZZE8</accession>
<dbReference type="AlphaFoldDB" id="A0A8S3ZZE8"/>
<evidence type="ECO:0000259" key="2">
    <source>
        <dbReference type="Pfam" id="PF01248"/>
    </source>
</evidence>
<evidence type="ECO:0000313" key="4">
    <source>
        <dbReference type="Proteomes" id="UP000678393"/>
    </source>
</evidence>
<dbReference type="PANTHER" id="PTHR10411">
    <property type="entry name" value="GROWTH ARREST AND DNA DAMAGE-INDUCIBLE PROTEIN GADD45"/>
    <property type="match status" value="1"/>
</dbReference>
<reference evidence="3" key="1">
    <citation type="submission" date="2021-04" db="EMBL/GenBank/DDBJ databases">
        <authorList>
            <consortium name="Molecular Ecology Group"/>
        </authorList>
    </citation>
    <scope>NUCLEOTIDE SEQUENCE</scope>
</reference>
<proteinExistence type="inferred from homology"/>
<comment type="caution">
    <text evidence="3">The sequence shown here is derived from an EMBL/GenBank/DDBJ whole genome shotgun (WGS) entry which is preliminary data.</text>
</comment>
<gene>
    <name evidence="3" type="ORF">CUNI_LOCUS17724</name>
</gene>
<protein>
    <recommendedName>
        <fullName evidence="2">Ribosomal protein eL8/eL30/eS12/Gadd45 domain-containing protein</fullName>
    </recommendedName>
</protein>
<organism evidence="3 4">
    <name type="scientific">Candidula unifasciata</name>
    <dbReference type="NCBI Taxonomy" id="100452"/>
    <lineage>
        <taxon>Eukaryota</taxon>
        <taxon>Metazoa</taxon>
        <taxon>Spiralia</taxon>
        <taxon>Lophotrochozoa</taxon>
        <taxon>Mollusca</taxon>
        <taxon>Gastropoda</taxon>
        <taxon>Heterobranchia</taxon>
        <taxon>Euthyneura</taxon>
        <taxon>Panpulmonata</taxon>
        <taxon>Eupulmonata</taxon>
        <taxon>Stylommatophora</taxon>
        <taxon>Helicina</taxon>
        <taxon>Helicoidea</taxon>
        <taxon>Geomitridae</taxon>
        <taxon>Candidula</taxon>
    </lineage>
</organism>
<dbReference type="Gene3D" id="3.30.1330.30">
    <property type="match status" value="1"/>
</dbReference>
<sequence>MLVYGGASAVCSVSLCTVCANMGETLQEVVWQALEQGRLTCGVHDCAHQLEIDPYNVMLCVLPMDSLKPQDVSTNIHHMLIEAFCREYDIRLIKYPDGEVSEDEEKIAEFYKSCMFSDTSQTCLIALPD</sequence>
<comment type="similarity">
    <text evidence="1">Belongs to the GADD45 family.</text>
</comment>
<evidence type="ECO:0000313" key="3">
    <source>
        <dbReference type="EMBL" id="CAG5132166.1"/>
    </source>
</evidence>
<dbReference type="PANTHER" id="PTHR10411:SF8">
    <property type="entry name" value="FI09246P"/>
    <property type="match status" value="1"/>
</dbReference>
<dbReference type="Proteomes" id="UP000678393">
    <property type="component" value="Unassembled WGS sequence"/>
</dbReference>
<dbReference type="Pfam" id="PF01248">
    <property type="entry name" value="Ribosomal_L7Ae"/>
    <property type="match status" value="1"/>
</dbReference>
<dbReference type="GO" id="GO:0051726">
    <property type="term" value="P:regulation of cell cycle"/>
    <property type="evidence" value="ECO:0007669"/>
    <property type="project" value="InterPro"/>
</dbReference>
<dbReference type="GO" id="GO:0005737">
    <property type="term" value="C:cytoplasm"/>
    <property type="evidence" value="ECO:0007669"/>
    <property type="project" value="TreeGrafter"/>
</dbReference>
<dbReference type="InterPro" id="IPR029064">
    <property type="entry name" value="Ribosomal_eL30-like_sf"/>
</dbReference>
<dbReference type="GO" id="GO:0005634">
    <property type="term" value="C:nucleus"/>
    <property type="evidence" value="ECO:0007669"/>
    <property type="project" value="InterPro"/>
</dbReference>
<dbReference type="InterPro" id="IPR024824">
    <property type="entry name" value="GADD45"/>
</dbReference>